<keyword evidence="1" id="KW-0812">Transmembrane</keyword>
<evidence type="ECO:0000256" key="1">
    <source>
        <dbReference type="SAM" id="Phobius"/>
    </source>
</evidence>
<name>A0A564VTI8_BIFLI</name>
<feature type="transmembrane region" description="Helical" evidence="1">
    <location>
        <begin position="133"/>
        <end position="158"/>
    </location>
</feature>
<reference evidence="2 3" key="1">
    <citation type="submission" date="2019-07" db="EMBL/GenBank/DDBJ databases">
        <authorList>
            <person name="Hibberd C M."/>
            <person name="Gehrig L. J."/>
            <person name="Chang H.-W."/>
            <person name="Venkatesh S."/>
        </authorList>
    </citation>
    <scope>NUCLEOTIDE SEQUENCE [LARGE SCALE GENOMIC DNA]</scope>
    <source>
        <strain evidence="2">Bifidobacterium_longum_subsp_infantis_JG_Bg463</strain>
    </source>
</reference>
<sequence length="270" mass="29089">MINVKKVKALIAKELLVQSKDSATLSTMVVIPLLFGIVIPVSLICLGTDNPLVQSLGGMQFILNAATSHAAGSGVNAEGRILYTILMYFFIPVFMLLPTMISNVTAAASFVGERERKTIEGLLYTPLNQQELLLGKIVASFVPATIITWFSLIVYGVILDTLGYHVFGSFIFPNSAWVLLGLIVMPLVSFLSTLLVVTVSQHMKTTRAAQSVSLIILVPIIGIIVSQASSSASLGIGMIAIICSVILIIDVVLFCFVSRRFKSEALLINK</sequence>
<feature type="transmembrane region" description="Helical" evidence="1">
    <location>
        <begin position="234"/>
        <end position="257"/>
    </location>
</feature>
<feature type="transmembrane region" description="Helical" evidence="1">
    <location>
        <begin position="23"/>
        <end position="44"/>
    </location>
</feature>
<feature type="transmembrane region" description="Helical" evidence="1">
    <location>
        <begin position="85"/>
        <end position="112"/>
    </location>
</feature>
<dbReference type="GO" id="GO:0005886">
    <property type="term" value="C:plasma membrane"/>
    <property type="evidence" value="ECO:0007669"/>
    <property type="project" value="UniProtKB-SubCell"/>
</dbReference>
<dbReference type="Proteomes" id="UP000345266">
    <property type="component" value="Unassembled WGS sequence"/>
</dbReference>
<gene>
    <name evidence="2" type="ORF">BLJG463_01697</name>
</gene>
<dbReference type="AlphaFoldDB" id="A0A564VTI8"/>
<protein>
    <submittedName>
        <fullName evidence="2">ABC-2 family transporter protein</fullName>
    </submittedName>
</protein>
<dbReference type="RefSeq" id="WP_144098697.1">
    <property type="nucleotide sequence ID" value="NZ_CABHNT010000042.1"/>
</dbReference>
<dbReference type="EMBL" id="CABHNT010000042">
    <property type="protein sequence ID" value="VUX35718.1"/>
    <property type="molecule type" value="Genomic_DNA"/>
</dbReference>
<keyword evidence="1" id="KW-1133">Transmembrane helix</keyword>
<feature type="transmembrane region" description="Helical" evidence="1">
    <location>
        <begin position="211"/>
        <end position="228"/>
    </location>
</feature>
<proteinExistence type="predicted"/>
<dbReference type="GO" id="GO:0140359">
    <property type="term" value="F:ABC-type transporter activity"/>
    <property type="evidence" value="ECO:0007669"/>
    <property type="project" value="InterPro"/>
</dbReference>
<keyword evidence="1" id="KW-0472">Membrane</keyword>
<feature type="transmembrane region" description="Helical" evidence="1">
    <location>
        <begin position="178"/>
        <end position="199"/>
    </location>
</feature>
<organism evidence="2 3">
    <name type="scientific">Bifidobacterium longum subsp. infantis</name>
    <dbReference type="NCBI Taxonomy" id="1682"/>
    <lineage>
        <taxon>Bacteria</taxon>
        <taxon>Bacillati</taxon>
        <taxon>Actinomycetota</taxon>
        <taxon>Actinomycetes</taxon>
        <taxon>Bifidobacteriales</taxon>
        <taxon>Bifidobacteriaceae</taxon>
        <taxon>Bifidobacterium</taxon>
    </lineage>
</organism>
<evidence type="ECO:0000313" key="3">
    <source>
        <dbReference type="Proteomes" id="UP000345266"/>
    </source>
</evidence>
<dbReference type="Pfam" id="PF12679">
    <property type="entry name" value="ABC2_membrane_2"/>
    <property type="match status" value="1"/>
</dbReference>
<evidence type="ECO:0000313" key="2">
    <source>
        <dbReference type="EMBL" id="VUX35718.1"/>
    </source>
</evidence>
<dbReference type="PANTHER" id="PTHR43471">
    <property type="entry name" value="ABC TRANSPORTER PERMEASE"/>
    <property type="match status" value="1"/>
</dbReference>
<dbReference type="PANTHER" id="PTHR43471:SF1">
    <property type="entry name" value="ABC TRANSPORTER PERMEASE PROTEIN NOSY-RELATED"/>
    <property type="match status" value="1"/>
</dbReference>
<accession>A0A564VTI8</accession>